<feature type="transmembrane region" description="Helical" evidence="1">
    <location>
        <begin position="58"/>
        <end position="77"/>
    </location>
</feature>
<protein>
    <recommendedName>
        <fullName evidence="2">SPW repeat-containing integral membrane domain-containing protein</fullName>
    </recommendedName>
</protein>
<keyword evidence="4" id="KW-1185">Reference proteome</keyword>
<name>A0A1V8ZY94_SACPI</name>
<dbReference type="Proteomes" id="UP000192591">
    <property type="component" value="Unassembled WGS sequence"/>
</dbReference>
<accession>A0A1V8ZY94</accession>
<reference evidence="3 4" key="1">
    <citation type="submission" date="2017-02" db="EMBL/GenBank/DDBJ databases">
        <title>Draft genome of Saccharomonospora sp. 154.</title>
        <authorList>
            <person name="Alonso-Carmona G.S."/>
            <person name="De La Haba R."/>
            <person name="Vera-Gargallo B."/>
            <person name="Sandoval-Trujillo A.H."/>
            <person name="Ramirez-Duran N."/>
            <person name="Ventosa A."/>
        </authorList>
    </citation>
    <scope>NUCLEOTIDE SEQUENCE [LARGE SCALE GENOMIC DNA]</scope>
    <source>
        <strain evidence="3 4">LRS4.154</strain>
    </source>
</reference>
<organism evidence="3 4">
    <name type="scientific">Saccharomonospora piscinae</name>
    <dbReference type="NCBI Taxonomy" id="687388"/>
    <lineage>
        <taxon>Bacteria</taxon>
        <taxon>Bacillati</taxon>
        <taxon>Actinomycetota</taxon>
        <taxon>Actinomycetes</taxon>
        <taxon>Pseudonocardiales</taxon>
        <taxon>Pseudonocardiaceae</taxon>
        <taxon>Saccharomonospora</taxon>
    </lineage>
</organism>
<comment type="caution">
    <text evidence="3">The sequence shown here is derived from an EMBL/GenBank/DDBJ whole genome shotgun (WGS) entry which is preliminary data.</text>
</comment>
<dbReference type="EMBL" id="MWIH01000008">
    <property type="protein sequence ID" value="OQO89875.1"/>
    <property type="molecule type" value="Genomic_DNA"/>
</dbReference>
<proteinExistence type="predicted"/>
<feature type="transmembrane region" description="Helical" evidence="1">
    <location>
        <begin position="21"/>
        <end position="46"/>
    </location>
</feature>
<sequence>MRRDADPPRLRPAAQPPVPHRDVLAGLAGAVVFLAGVWLVVSPWVIEHPATAAGPDSAVTDIAAGLLLALLGGVRAVSPFAASWPGWVALILGAWLVVAPFALGYRGDDAGDARANDVVTGAVVLLAAVAGLYLGARWGGAGRRGQTAR</sequence>
<keyword evidence="1" id="KW-0812">Transmembrane</keyword>
<dbReference type="InterPro" id="IPR005530">
    <property type="entry name" value="SPW"/>
</dbReference>
<evidence type="ECO:0000313" key="4">
    <source>
        <dbReference type="Proteomes" id="UP000192591"/>
    </source>
</evidence>
<gene>
    <name evidence="3" type="ORF">B1813_18695</name>
</gene>
<feature type="transmembrane region" description="Helical" evidence="1">
    <location>
        <begin position="118"/>
        <end position="136"/>
    </location>
</feature>
<dbReference type="Pfam" id="PF03779">
    <property type="entry name" value="SPW"/>
    <property type="match status" value="1"/>
</dbReference>
<keyword evidence="1" id="KW-1133">Transmembrane helix</keyword>
<feature type="transmembrane region" description="Helical" evidence="1">
    <location>
        <begin position="84"/>
        <end position="106"/>
    </location>
</feature>
<evidence type="ECO:0000256" key="1">
    <source>
        <dbReference type="SAM" id="Phobius"/>
    </source>
</evidence>
<keyword evidence="1" id="KW-0472">Membrane</keyword>
<evidence type="ECO:0000313" key="3">
    <source>
        <dbReference type="EMBL" id="OQO89875.1"/>
    </source>
</evidence>
<feature type="domain" description="SPW repeat-containing integral membrane" evidence="2">
    <location>
        <begin position="29"/>
        <end position="128"/>
    </location>
</feature>
<dbReference type="AlphaFoldDB" id="A0A1V8ZY94"/>
<dbReference type="RefSeq" id="WP_081194093.1">
    <property type="nucleotide sequence ID" value="NZ_MWIH01000008.1"/>
</dbReference>
<dbReference type="STRING" id="1962155.B1813_18695"/>
<evidence type="ECO:0000259" key="2">
    <source>
        <dbReference type="Pfam" id="PF03779"/>
    </source>
</evidence>